<evidence type="ECO:0000313" key="2">
    <source>
        <dbReference type="Proteomes" id="UP000309215"/>
    </source>
</evidence>
<dbReference type="AlphaFoldDB" id="A0A4U1IUP6"/>
<keyword evidence="2" id="KW-1185">Reference proteome</keyword>
<dbReference type="OrthoDB" id="5148566at2"/>
<gene>
    <name evidence="1" type="ORF">E8A74_42300</name>
</gene>
<dbReference type="Pfam" id="PF10117">
    <property type="entry name" value="McrBC"/>
    <property type="match status" value="1"/>
</dbReference>
<comment type="caution">
    <text evidence="1">The sequence shown here is derived from an EMBL/GenBank/DDBJ whole genome shotgun (WGS) entry which is preliminary data.</text>
</comment>
<organism evidence="1 2">
    <name type="scientific">Polyangium fumosum</name>
    <dbReference type="NCBI Taxonomy" id="889272"/>
    <lineage>
        <taxon>Bacteria</taxon>
        <taxon>Pseudomonadati</taxon>
        <taxon>Myxococcota</taxon>
        <taxon>Polyangia</taxon>
        <taxon>Polyangiales</taxon>
        <taxon>Polyangiaceae</taxon>
        <taxon>Polyangium</taxon>
    </lineage>
</organism>
<dbReference type="InterPro" id="IPR019292">
    <property type="entry name" value="McrC"/>
</dbReference>
<proteinExistence type="predicted"/>
<dbReference type="PANTHER" id="PTHR38733:SF1">
    <property type="entry name" value="TYPE IV METHYL-DIRECTED RESTRICTION ENZYME ECOKMCRBC"/>
    <property type="match status" value="1"/>
</dbReference>
<sequence length="423" mass="45412">MSRPERTLTLEEWKTASLPASELEAVAGCSVETASRRLEHIVRCSPSWGGAVDLVASGNVGEVAVGGLHVRVVPHLPVGDVARLFASVSGVKLDVLDEVLGTRGQTDLTFVEALALGLVIEGERLLSGDLDRAWRRQEERLALLRGRPVFERIGAAPAALGVPCRYVEGTRDTLPNRLVAVGLESAARVLLRRTSGLRRARALAQAFLDLAPGARAPSRQDYAVARERLTTRSEPYRDALWLSEWLVLGGGPLSSVGAGGTAGWCLDMAGLFEAAVTQALQEEVSKLGLRAVAQKQDRCAITTAGGAEYRRVIPDIEVLRGAEVIAVVDAKYKAYFRANEQGSPLLRITNDDIYQLAFYGSRVPYPVLLAIVSPRGGEGPSLDDRWRTLYLAGQSLRLVGVDLAALAKGSCSVWSKIQEATAG</sequence>
<reference evidence="1 2" key="1">
    <citation type="submission" date="2019-04" db="EMBL/GenBank/DDBJ databases">
        <authorList>
            <person name="Li Y."/>
            <person name="Wang J."/>
        </authorList>
    </citation>
    <scope>NUCLEOTIDE SEQUENCE [LARGE SCALE GENOMIC DNA]</scope>
    <source>
        <strain evidence="1 2">DSM 14668</strain>
    </source>
</reference>
<evidence type="ECO:0008006" key="3">
    <source>
        <dbReference type="Google" id="ProtNLM"/>
    </source>
</evidence>
<dbReference type="Proteomes" id="UP000309215">
    <property type="component" value="Unassembled WGS sequence"/>
</dbReference>
<name>A0A4U1IUP6_9BACT</name>
<dbReference type="PANTHER" id="PTHR38733">
    <property type="entry name" value="PROTEIN MCRC"/>
    <property type="match status" value="1"/>
</dbReference>
<accession>A0A4U1IUP6</accession>
<protein>
    <recommendedName>
        <fullName evidence="3">Restriction endonuclease</fullName>
    </recommendedName>
</protein>
<dbReference type="EMBL" id="SSMQ01000073">
    <property type="protein sequence ID" value="TKC98163.1"/>
    <property type="molecule type" value="Genomic_DNA"/>
</dbReference>
<evidence type="ECO:0000313" key="1">
    <source>
        <dbReference type="EMBL" id="TKC98163.1"/>
    </source>
</evidence>